<keyword evidence="2 4" id="KW-0808">Transferase</keyword>
<comment type="caution">
    <text evidence="7">The sequence shown here is derived from an EMBL/GenBank/DDBJ whole genome shotgun (WGS) entry which is preliminary data.</text>
</comment>
<dbReference type="EC" id="2.3.1.9" evidence="7"/>
<dbReference type="InterPro" id="IPR020613">
    <property type="entry name" value="Thiolase_CS"/>
</dbReference>
<evidence type="ECO:0000313" key="7">
    <source>
        <dbReference type="EMBL" id="NJQ14465.1"/>
    </source>
</evidence>
<evidence type="ECO:0000256" key="1">
    <source>
        <dbReference type="ARBA" id="ARBA00010982"/>
    </source>
</evidence>
<dbReference type="InterPro" id="IPR020617">
    <property type="entry name" value="Thiolase_C"/>
</dbReference>
<evidence type="ECO:0000259" key="5">
    <source>
        <dbReference type="Pfam" id="PF00108"/>
    </source>
</evidence>
<dbReference type="SUPFAM" id="SSF53901">
    <property type="entry name" value="Thiolase-like"/>
    <property type="match status" value="2"/>
</dbReference>
<dbReference type="Proteomes" id="UP000727056">
    <property type="component" value="Unassembled WGS sequence"/>
</dbReference>
<feature type="domain" description="Thiolase C-terminal" evidence="6">
    <location>
        <begin position="283"/>
        <end position="404"/>
    </location>
</feature>
<dbReference type="NCBIfam" id="TIGR01930">
    <property type="entry name" value="AcCoA-C-Actrans"/>
    <property type="match status" value="1"/>
</dbReference>
<dbReference type="PANTHER" id="PTHR43853">
    <property type="entry name" value="3-KETOACYL-COA THIOLASE, PEROXISOMAL"/>
    <property type="match status" value="1"/>
</dbReference>
<evidence type="ECO:0000313" key="8">
    <source>
        <dbReference type="Proteomes" id="UP000727056"/>
    </source>
</evidence>
<dbReference type="PROSITE" id="PS00737">
    <property type="entry name" value="THIOLASE_2"/>
    <property type="match status" value="1"/>
</dbReference>
<dbReference type="InterPro" id="IPR050215">
    <property type="entry name" value="Thiolase-like_sf_Thiolase"/>
</dbReference>
<evidence type="ECO:0000256" key="3">
    <source>
        <dbReference type="ARBA" id="ARBA00023315"/>
    </source>
</evidence>
<dbReference type="NCBIfam" id="NF005890">
    <property type="entry name" value="PRK07851.1"/>
    <property type="match status" value="1"/>
</dbReference>
<organism evidence="7 8">
    <name type="scientific">Streptomyces bohaiensis</name>
    <dbReference type="NCBI Taxonomy" id="1431344"/>
    <lineage>
        <taxon>Bacteria</taxon>
        <taxon>Bacillati</taxon>
        <taxon>Actinomycetota</taxon>
        <taxon>Actinomycetes</taxon>
        <taxon>Kitasatosporales</taxon>
        <taxon>Streptomycetaceae</taxon>
        <taxon>Streptomyces</taxon>
    </lineage>
</organism>
<evidence type="ECO:0000259" key="6">
    <source>
        <dbReference type="Pfam" id="PF02803"/>
    </source>
</evidence>
<keyword evidence="3 4" id="KW-0012">Acyltransferase</keyword>
<dbReference type="InterPro" id="IPR002155">
    <property type="entry name" value="Thiolase"/>
</dbReference>
<reference evidence="7 8" key="1">
    <citation type="submission" date="2020-03" db="EMBL/GenBank/DDBJ databases">
        <title>Draft genome of Streptomyces sp. ventii, isolated from the Axial Seamount in the Pacific Ocean, and resequencing of the two type strains Streptomyces lonarensis strain NCL 716 and Streptomyces bohaiensis strain 11A07.</title>
        <authorList>
            <person name="Loughran R.M."/>
            <person name="Pfannmuller K.M."/>
            <person name="Wasson B.J."/>
            <person name="Deadmond M.C."/>
            <person name="Paddock B.E."/>
            <person name="Koyack M.J."/>
            <person name="Gallegos D.A."/>
            <person name="Mitchell E.A."/>
            <person name="Ushijima B."/>
            <person name="Saw J.H."/>
            <person name="Mcphail K.L."/>
            <person name="Videau P."/>
        </authorList>
    </citation>
    <scope>NUCLEOTIDE SEQUENCE [LARGE SCALE GENOMIC DNA]</scope>
    <source>
        <strain evidence="7 8">11A07</strain>
    </source>
</reference>
<dbReference type="EMBL" id="JAAVJC010000026">
    <property type="protein sequence ID" value="NJQ14465.1"/>
    <property type="molecule type" value="Genomic_DNA"/>
</dbReference>
<protein>
    <submittedName>
        <fullName evidence="7">Acetyl-CoA C-acetyltransferase</fullName>
        <ecNumber evidence="7">2.3.1.9</ecNumber>
    </submittedName>
</protein>
<proteinExistence type="inferred from homology"/>
<name>A0ABX1C956_9ACTN</name>
<sequence>MPEAVIVAATRSPIGRARKGSLKDVRPDDLTASIVRAALDQVPQLDPREIDDLMLGCGLPGGEQGHNLGRVVAVQLGMDHLPACTITRYCSSSLQTTRMALHAIRAGEGDVFVSAGVETVSRFVHGSSDGMPGTHNPLFADAEARTARRAEEGGEGWTDPRESGDLPDVYMAMGQTAENLARAKGVTRQEMDEFGVRSQNLAEQALAAGFWQREITPVTTPDGTVVSTDDGPRAGVTLEAVQGLKPVFRPDGLVTAGNCCPLNDGAAALVIMSDTKARELGITPLARVVSTGVSALSPEIMGLGPVEASRQALARAGMTIGDIDLVEINEAFAAQVIPSYRDLGVDLDRLNVNGGAIAVGHPFGMTGARITTTLINSLRWHDKQFGLETMCVGGGQGMAMVLERLS</sequence>
<dbReference type="CDD" id="cd00751">
    <property type="entry name" value="thiolase"/>
    <property type="match status" value="1"/>
</dbReference>
<dbReference type="InterPro" id="IPR020616">
    <property type="entry name" value="Thiolase_N"/>
</dbReference>
<evidence type="ECO:0000256" key="2">
    <source>
        <dbReference type="ARBA" id="ARBA00022679"/>
    </source>
</evidence>
<comment type="similarity">
    <text evidence="1 4">Belongs to the thiolase-like superfamily. Thiolase family.</text>
</comment>
<dbReference type="Pfam" id="PF02803">
    <property type="entry name" value="Thiolase_C"/>
    <property type="match status" value="1"/>
</dbReference>
<keyword evidence="8" id="KW-1185">Reference proteome</keyword>
<gene>
    <name evidence="7" type="ORF">HCN52_05805</name>
</gene>
<dbReference type="PANTHER" id="PTHR43853:SF21">
    <property type="entry name" value="STEROID 3-KETOACYL-COA THIOLASE"/>
    <property type="match status" value="1"/>
</dbReference>
<dbReference type="Pfam" id="PF00108">
    <property type="entry name" value="Thiolase_N"/>
    <property type="match status" value="1"/>
</dbReference>
<evidence type="ECO:0000256" key="4">
    <source>
        <dbReference type="RuleBase" id="RU003557"/>
    </source>
</evidence>
<dbReference type="PIRSF" id="PIRSF000429">
    <property type="entry name" value="Ac-CoA_Ac_transf"/>
    <property type="match status" value="1"/>
</dbReference>
<accession>A0ABX1C956</accession>
<feature type="domain" description="Thiolase N-terminal" evidence="5">
    <location>
        <begin position="5"/>
        <end position="274"/>
    </location>
</feature>
<dbReference type="Gene3D" id="3.40.47.10">
    <property type="match status" value="1"/>
</dbReference>
<dbReference type="GO" id="GO:0003985">
    <property type="term" value="F:acetyl-CoA C-acetyltransferase activity"/>
    <property type="evidence" value="ECO:0007669"/>
    <property type="project" value="UniProtKB-EC"/>
</dbReference>
<dbReference type="InterPro" id="IPR016039">
    <property type="entry name" value="Thiolase-like"/>
</dbReference>
<dbReference type="RefSeq" id="WP_168087289.1">
    <property type="nucleotide sequence ID" value="NZ_BHZH01000037.1"/>
</dbReference>